<dbReference type="PANTHER" id="PTHR43280">
    <property type="entry name" value="ARAC-FAMILY TRANSCRIPTIONAL REGULATOR"/>
    <property type="match status" value="1"/>
</dbReference>
<dbReference type="Gene3D" id="1.25.40.10">
    <property type="entry name" value="Tetratricopeptide repeat domain"/>
    <property type="match status" value="2"/>
</dbReference>
<feature type="transmembrane region" description="Helical" evidence="5">
    <location>
        <begin position="333"/>
        <end position="350"/>
    </location>
</feature>
<dbReference type="GO" id="GO:0043565">
    <property type="term" value="F:sequence-specific DNA binding"/>
    <property type="evidence" value="ECO:0007669"/>
    <property type="project" value="InterPro"/>
</dbReference>
<evidence type="ECO:0000256" key="4">
    <source>
        <dbReference type="PROSITE-ProRule" id="PRU00339"/>
    </source>
</evidence>
<dbReference type="STRING" id="1385699.A7A78_09185"/>
<keyword evidence="5" id="KW-0812">Transmembrane</keyword>
<dbReference type="PROSITE" id="PS01124">
    <property type="entry name" value="HTH_ARAC_FAMILY_2"/>
    <property type="match status" value="1"/>
</dbReference>
<evidence type="ECO:0000259" key="7">
    <source>
        <dbReference type="PROSITE" id="PS01124"/>
    </source>
</evidence>
<reference evidence="8 9" key="1">
    <citation type="submission" date="2016-05" db="EMBL/GenBank/DDBJ databases">
        <title>Genome sequencing of Vitellibacter soesokkakensis RSSK-12.</title>
        <authorList>
            <person name="Thevarajoo S."/>
            <person name="Selvaratnam C."/>
            <person name="Goh K.M."/>
            <person name="Chan K.-G."/>
            <person name="Chong C.S."/>
        </authorList>
    </citation>
    <scope>NUCLEOTIDE SEQUENCE [LARGE SCALE GENOMIC DNA]</scope>
    <source>
        <strain evidence="8 9">RSSK-12</strain>
    </source>
</reference>
<gene>
    <name evidence="8" type="ORF">A7A78_09185</name>
</gene>
<dbReference type="Proteomes" id="UP000077552">
    <property type="component" value="Unassembled WGS sequence"/>
</dbReference>
<dbReference type="InterPro" id="IPR019734">
    <property type="entry name" value="TPR_rpt"/>
</dbReference>
<evidence type="ECO:0000313" key="8">
    <source>
        <dbReference type="EMBL" id="OAD92090.1"/>
    </source>
</evidence>
<dbReference type="AlphaFoldDB" id="A0A1A9LFT3"/>
<evidence type="ECO:0000256" key="2">
    <source>
        <dbReference type="ARBA" id="ARBA00023125"/>
    </source>
</evidence>
<name>A0A1A9LFT3_9FLAO</name>
<feature type="signal peptide" evidence="6">
    <location>
        <begin position="1"/>
        <end position="21"/>
    </location>
</feature>
<dbReference type="Pfam" id="PF13424">
    <property type="entry name" value="TPR_12"/>
    <property type="match status" value="1"/>
</dbReference>
<evidence type="ECO:0000256" key="1">
    <source>
        <dbReference type="ARBA" id="ARBA00023015"/>
    </source>
</evidence>
<accession>A0A1A9LFT3</accession>
<evidence type="ECO:0000256" key="3">
    <source>
        <dbReference type="ARBA" id="ARBA00023163"/>
    </source>
</evidence>
<keyword evidence="5" id="KW-0472">Membrane</keyword>
<evidence type="ECO:0000313" key="9">
    <source>
        <dbReference type="Proteomes" id="UP000077552"/>
    </source>
</evidence>
<dbReference type="SUPFAM" id="SSF48452">
    <property type="entry name" value="TPR-like"/>
    <property type="match status" value="1"/>
</dbReference>
<evidence type="ECO:0000256" key="5">
    <source>
        <dbReference type="SAM" id="Phobius"/>
    </source>
</evidence>
<dbReference type="InterPro" id="IPR009057">
    <property type="entry name" value="Homeodomain-like_sf"/>
</dbReference>
<dbReference type="RefSeq" id="WP_068761058.1">
    <property type="nucleotide sequence ID" value="NZ_LXIE01000004.1"/>
</dbReference>
<proteinExistence type="predicted"/>
<protein>
    <recommendedName>
        <fullName evidence="7">HTH araC/xylS-type domain-containing protein</fullName>
    </recommendedName>
</protein>
<dbReference type="SMART" id="SM00028">
    <property type="entry name" value="TPR"/>
    <property type="match status" value="2"/>
</dbReference>
<feature type="domain" description="HTH araC/xylS-type" evidence="7">
    <location>
        <begin position="399"/>
        <end position="503"/>
    </location>
</feature>
<keyword evidence="5" id="KW-1133">Transmembrane helix</keyword>
<dbReference type="InterPro" id="IPR018060">
    <property type="entry name" value="HTH_AraC"/>
</dbReference>
<keyword evidence="9" id="KW-1185">Reference proteome</keyword>
<keyword evidence="6" id="KW-0732">Signal</keyword>
<organism evidence="8 9">
    <name type="scientific">Aequorivita soesokkakensis</name>
    <dbReference type="NCBI Taxonomy" id="1385699"/>
    <lineage>
        <taxon>Bacteria</taxon>
        <taxon>Pseudomonadati</taxon>
        <taxon>Bacteroidota</taxon>
        <taxon>Flavobacteriia</taxon>
        <taxon>Flavobacteriales</taxon>
        <taxon>Flavobacteriaceae</taxon>
        <taxon>Aequorivita</taxon>
    </lineage>
</organism>
<comment type="caution">
    <text evidence="8">The sequence shown here is derived from an EMBL/GenBank/DDBJ whole genome shotgun (WGS) entry which is preliminary data.</text>
</comment>
<dbReference type="Gene3D" id="1.10.10.60">
    <property type="entry name" value="Homeodomain-like"/>
    <property type="match status" value="2"/>
</dbReference>
<dbReference type="GO" id="GO:0003700">
    <property type="term" value="F:DNA-binding transcription factor activity"/>
    <property type="evidence" value="ECO:0007669"/>
    <property type="project" value="InterPro"/>
</dbReference>
<keyword evidence="1" id="KW-0805">Transcription regulation</keyword>
<dbReference type="InterPro" id="IPR011990">
    <property type="entry name" value="TPR-like_helical_dom_sf"/>
</dbReference>
<evidence type="ECO:0000256" key="6">
    <source>
        <dbReference type="SAM" id="SignalP"/>
    </source>
</evidence>
<feature type="chain" id="PRO_5008392231" description="HTH araC/xylS-type domain-containing protein" evidence="6">
    <location>
        <begin position="22"/>
        <end position="522"/>
    </location>
</feature>
<dbReference type="PANTHER" id="PTHR43280:SF2">
    <property type="entry name" value="HTH-TYPE TRANSCRIPTIONAL REGULATOR EXSA"/>
    <property type="match status" value="1"/>
</dbReference>
<keyword evidence="3" id="KW-0804">Transcription</keyword>
<dbReference type="PROSITE" id="PS50005">
    <property type="entry name" value="TPR"/>
    <property type="match status" value="1"/>
</dbReference>
<dbReference type="SUPFAM" id="SSF46689">
    <property type="entry name" value="Homeodomain-like"/>
    <property type="match status" value="1"/>
</dbReference>
<sequence>MRFSLSIIFFFLFLINSFGQSDNDYTEMLQEAENILYTQPSETVKITEHIIQKATKSSQQIQSYLLAAEAYNVMGNFDNAVKATIEAKKLAESTQDLEMLLKTSISSISLLNQLGMDIVAEEYFTRTKATVGETSEQKTTRYLNAGTALIEGHKLIEAENYSEALKKLLEANAFFEEIPDKILKNQTTALIIEIYLAATNLDTAKKYLQSTLEDTSKAPSNIFLRMVTLNQLGRLYFLQKDYPQSLMAYQAALEISENLDNKPYTSKIMEGLSATYLVMDKASLFYSNRTESSQITSNIEAEEDKAVNSLYNYINDNHTAQKEKVKKTYQRNLIIMGAILLLLLLSWVILRYRYRNRARQYERFINYFEKKQNPIETLPEKEVSKRMNIPKETEEALIKKLNQFENSKQFTKQDMSLAMLASQFETNTKYLSEIINNYKNKNFNSYINELRINYITEKLKNNRTYLQYKISYLAEESGFSSHSSFATVFKAVTGIPPTVFIELLRDKKVKSKIYTEEYEDVE</sequence>
<keyword evidence="4" id="KW-0802">TPR repeat</keyword>
<keyword evidence="2" id="KW-0238">DNA-binding</keyword>
<dbReference type="Pfam" id="PF12833">
    <property type="entry name" value="HTH_18"/>
    <property type="match status" value="1"/>
</dbReference>
<dbReference type="SMART" id="SM00342">
    <property type="entry name" value="HTH_ARAC"/>
    <property type="match status" value="1"/>
</dbReference>
<dbReference type="EMBL" id="LXIE01000004">
    <property type="protein sequence ID" value="OAD92090.1"/>
    <property type="molecule type" value="Genomic_DNA"/>
</dbReference>
<dbReference type="OrthoDB" id="5295174at2"/>
<feature type="repeat" description="TPR" evidence="4">
    <location>
        <begin position="226"/>
        <end position="259"/>
    </location>
</feature>